<evidence type="ECO:0000313" key="5">
    <source>
        <dbReference type="Proteomes" id="UP000066480"/>
    </source>
</evidence>
<dbReference type="Pfam" id="PF00583">
    <property type="entry name" value="Acetyltransf_1"/>
    <property type="match status" value="1"/>
</dbReference>
<dbReference type="PROSITE" id="PS51186">
    <property type="entry name" value="GNAT"/>
    <property type="match status" value="1"/>
</dbReference>
<dbReference type="Proteomes" id="UP000066480">
    <property type="component" value="Chromosome"/>
</dbReference>
<keyword evidence="5" id="KW-1185">Reference proteome</keyword>
<protein>
    <recommendedName>
        <fullName evidence="3">N-acetyltransferase domain-containing protein</fullName>
    </recommendedName>
</protein>
<keyword evidence="1" id="KW-0808">Transferase</keyword>
<dbReference type="InterPro" id="IPR000182">
    <property type="entry name" value="GNAT_dom"/>
</dbReference>
<sequence length="156" mass="17386">MAERFVRRAVAADRDAFVALRTTMFEAMNSPGWDDPSWQQAAGEWFDQHWSSPDVCLAVVEVDGEVVASAMGSLRAIVPSPGSDRGRQLYVHNVATLPHARRRGHAQLAFDEVMRWAREDAGAESAELHATYEGQGMYARAGFNVSKAPTMRMWFD</sequence>
<dbReference type="RefSeq" id="WP_052590890.1">
    <property type="nucleotide sequence ID" value="NZ_CP011112.1"/>
</dbReference>
<proteinExistence type="predicted"/>
<reference evidence="4 5" key="1">
    <citation type="submission" date="2015-03" db="EMBL/GenBank/DDBJ databases">
        <title>Luteipulveratus halotolerans sp. nov., a novel actinobacterium (Dermacoccaceae) from Sarawak, Malaysia.</title>
        <authorList>
            <person name="Juboi H."/>
            <person name="Basik A."/>
            <person name="Shamsul S.S."/>
            <person name="Arnold P."/>
            <person name="Schmitt E.K."/>
            <person name="Sanglier J.-J."/>
            <person name="Yeo T."/>
        </authorList>
    </citation>
    <scope>NUCLEOTIDE SEQUENCE [LARGE SCALE GENOMIC DNA]</scope>
    <source>
        <strain evidence="4 5">MN07-A0370</strain>
    </source>
</reference>
<dbReference type="STRING" id="571913.VV02_08025"/>
<feature type="domain" description="N-acetyltransferase" evidence="3">
    <location>
        <begin position="4"/>
        <end position="156"/>
    </location>
</feature>
<dbReference type="GO" id="GO:0016747">
    <property type="term" value="F:acyltransferase activity, transferring groups other than amino-acyl groups"/>
    <property type="evidence" value="ECO:0007669"/>
    <property type="project" value="InterPro"/>
</dbReference>
<evidence type="ECO:0000256" key="2">
    <source>
        <dbReference type="ARBA" id="ARBA00023315"/>
    </source>
</evidence>
<dbReference type="CDD" id="cd04301">
    <property type="entry name" value="NAT_SF"/>
    <property type="match status" value="1"/>
</dbReference>
<gene>
    <name evidence="4" type="ORF">VV02_08025</name>
</gene>
<dbReference type="EMBL" id="CP011112">
    <property type="protein sequence ID" value="AKU15815.1"/>
    <property type="molecule type" value="Genomic_DNA"/>
</dbReference>
<dbReference type="AlphaFoldDB" id="A0A0K1JGV2"/>
<name>A0A0K1JGV2_9MICO</name>
<dbReference type="InterPro" id="IPR016181">
    <property type="entry name" value="Acyl_CoA_acyltransferase"/>
</dbReference>
<accession>A0A0K1JGV2</accession>
<dbReference type="OrthoDB" id="1706016at2"/>
<dbReference type="InterPro" id="IPR050832">
    <property type="entry name" value="Bact_Acetyltransf"/>
</dbReference>
<dbReference type="Gene3D" id="3.40.630.30">
    <property type="match status" value="1"/>
</dbReference>
<organism evidence="4 5">
    <name type="scientific">Luteipulveratus mongoliensis</name>
    <dbReference type="NCBI Taxonomy" id="571913"/>
    <lineage>
        <taxon>Bacteria</taxon>
        <taxon>Bacillati</taxon>
        <taxon>Actinomycetota</taxon>
        <taxon>Actinomycetes</taxon>
        <taxon>Micrococcales</taxon>
        <taxon>Dermacoccaceae</taxon>
        <taxon>Luteipulveratus</taxon>
    </lineage>
</organism>
<evidence type="ECO:0000313" key="4">
    <source>
        <dbReference type="EMBL" id="AKU15815.1"/>
    </source>
</evidence>
<dbReference type="SUPFAM" id="SSF55729">
    <property type="entry name" value="Acyl-CoA N-acyltransferases (Nat)"/>
    <property type="match status" value="1"/>
</dbReference>
<evidence type="ECO:0000256" key="1">
    <source>
        <dbReference type="ARBA" id="ARBA00022679"/>
    </source>
</evidence>
<dbReference type="PANTHER" id="PTHR43877">
    <property type="entry name" value="AMINOALKYLPHOSPHONATE N-ACETYLTRANSFERASE-RELATED-RELATED"/>
    <property type="match status" value="1"/>
</dbReference>
<dbReference type="KEGG" id="lmoi:VV02_08025"/>
<evidence type="ECO:0000259" key="3">
    <source>
        <dbReference type="PROSITE" id="PS51186"/>
    </source>
</evidence>
<keyword evidence="2" id="KW-0012">Acyltransferase</keyword>
<dbReference type="PANTHER" id="PTHR43877:SF2">
    <property type="entry name" value="AMINOALKYLPHOSPHONATE N-ACETYLTRANSFERASE-RELATED"/>
    <property type="match status" value="1"/>
</dbReference>